<evidence type="ECO:0000256" key="12">
    <source>
        <dbReference type="ARBA" id="ARBA00069173"/>
    </source>
</evidence>
<dbReference type="InterPro" id="IPR013785">
    <property type="entry name" value="Aldolase_TIM"/>
</dbReference>
<gene>
    <name evidence="16" type="ORF">DI609_06750</name>
</gene>
<feature type="region of interest" description="Disordered" evidence="13">
    <location>
        <begin position="1"/>
        <end position="103"/>
    </location>
</feature>
<dbReference type="GO" id="GO:0034213">
    <property type="term" value="P:quinolinate catabolic process"/>
    <property type="evidence" value="ECO:0007669"/>
    <property type="project" value="TreeGrafter"/>
</dbReference>
<dbReference type="InterPro" id="IPR027277">
    <property type="entry name" value="NadC/ModD"/>
</dbReference>
<evidence type="ECO:0000256" key="8">
    <source>
        <dbReference type="ARBA" id="ARBA00022676"/>
    </source>
</evidence>
<keyword evidence="8" id="KW-0328">Glycosyltransferase</keyword>
<evidence type="ECO:0000256" key="5">
    <source>
        <dbReference type="ARBA" id="ARBA00011944"/>
    </source>
</evidence>
<dbReference type="InterPro" id="IPR037128">
    <property type="entry name" value="Quinolinate_PRibosylTase_N_sf"/>
</dbReference>
<dbReference type="PANTHER" id="PTHR32179:SF3">
    <property type="entry name" value="NICOTINATE-NUCLEOTIDE PYROPHOSPHORYLASE [CARBOXYLATING]"/>
    <property type="match status" value="1"/>
</dbReference>
<dbReference type="FunFam" id="3.90.1170.20:FF:000001">
    <property type="entry name" value="Nicotinate-nucleotide diphosphorylase (Carboxylating)"/>
    <property type="match status" value="1"/>
</dbReference>
<dbReference type="InterPro" id="IPR022412">
    <property type="entry name" value="Quinolinate_PRibosylTrfase_N"/>
</dbReference>
<dbReference type="AlphaFoldDB" id="A0A2W5B6J1"/>
<evidence type="ECO:0000256" key="13">
    <source>
        <dbReference type="SAM" id="MobiDB-lite"/>
    </source>
</evidence>
<comment type="catalytic activity">
    <reaction evidence="11">
        <text>nicotinate beta-D-ribonucleotide + CO2 + diphosphate = quinolinate + 5-phospho-alpha-D-ribose 1-diphosphate + 2 H(+)</text>
        <dbReference type="Rhea" id="RHEA:12733"/>
        <dbReference type="ChEBI" id="CHEBI:15378"/>
        <dbReference type="ChEBI" id="CHEBI:16526"/>
        <dbReference type="ChEBI" id="CHEBI:29959"/>
        <dbReference type="ChEBI" id="CHEBI:33019"/>
        <dbReference type="ChEBI" id="CHEBI:57502"/>
        <dbReference type="ChEBI" id="CHEBI:58017"/>
        <dbReference type="EC" id="2.4.2.19"/>
    </reaction>
</comment>
<evidence type="ECO:0000256" key="2">
    <source>
        <dbReference type="ARBA" id="ARBA00004893"/>
    </source>
</evidence>
<dbReference type="GO" id="GO:0004514">
    <property type="term" value="F:nicotinate-nucleotide diphosphorylase (carboxylating) activity"/>
    <property type="evidence" value="ECO:0007669"/>
    <property type="project" value="UniProtKB-EC"/>
</dbReference>
<dbReference type="GO" id="GO:0009435">
    <property type="term" value="P:NAD+ biosynthetic process"/>
    <property type="evidence" value="ECO:0007669"/>
    <property type="project" value="UniProtKB-UniPathway"/>
</dbReference>
<evidence type="ECO:0000256" key="11">
    <source>
        <dbReference type="ARBA" id="ARBA00047445"/>
    </source>
</evidence>
<comment type="pathway">
    <text evidence="2">Cofactor biosynthesis; NAD(+) biosynthesis; nicotinate D-ribonucleotide from quinolinate: step 1/1.</text>
</comment>
<evidence type="ECO:0000256" key="1">
    <source>
        <dbReference type="ARBA" id="ARBA00003237"/>
    </source>
</evidence>
<dbReference type="InterPro" id="IPR036068">
    <property type="entry name" value="Nicotinate_pribotase-like_C"/>
</dbReference>
<comment type="subunit">
    <text evidence="4">Hexamer formed by 3 homodimers.</text>
</comment>
<keyword evidence="9" id="KW-0808">Transferase</keyword>
<sequence length="396" mass="41427">MTPPRGTPWARGWTSKEQVRASGRPGRDSRRSPAPSPPSGGSWPPQRRPGPNPGERTAAATIPAQTRPRPAPASCGSSPPERDAQIHPTQRKPANQNHPKGPMLTQDTITTAVRAALAEDAPWGDITSEATIPADARLRTALTAREDGVFAGGQVVRAAFELTDPAITVTELAAEGTRFTAGQQLAVIEGPARGVLTAERIALNFAQRMCAIATLTARYVDAVAGTNARIVDTRKTTPGLRAFEKHSVRVGGGHNHRYGLSDAVMVKDNHLAAVTASLGEGSITEALRVVRSRVGHTTHIEVEVDRMDQIEPVLAAGVDSIMLDNFGPAELAEAVALIDGRAATEASGNVSLETVAELAATGVDVISVGKLTHSAGSLDLGLDALEPAAQSTQDQA</sequence>
<keyword evidence="7" id="KW-0662">Pyridine nucleotide biosynthesis</keyword>
<dbReference type="NCBIfam" id="TIGR00078">
    <property type="entry name" value="nadC"/>
    <property type="match status" value="1"/>
</dbReference>
<dbReference type="PANTHER" id="PTHR32179">
    <property type="entry name" value="NICOTINATE-NUCLEOTIDE PYROPHOSPHORYLASE [CARBOXYLATING]"/>
    <property type="match status" value="1"/>
</dbReference>
<protein>
    <recommendedName>
        <fullName evidence="6">Nicotinate-nucleotide pyrophosphorylase [carboxylating]</fullName>
        <ecNumber evidence="5">2.4.2.19</ecNumber>
    </recommendedName>
    <alternativeName>
        <fullName evidence="12">Probable nicotinate-nucleotide pyrophosphorylase [carboxylating]</fullName>
    </alternativeName>
    <alternativeName>
        <fullName evidence="10">Quinolinate phosphoribosyltransferase [decarboxylating]</fullName>
    </alternativeName>
</protein>
<accession>A0A2W5B6J1</accession>
<dbReference type="Proteomes" id="UP000249451">
    <property type="component" value="Unassembled WGS sequence"/>
</dbReference>
<evidence type="ECO:0000256" key="9">
    <source>
        <dbReference type="ARBA" id="ARBA00022679"/>
    </source>
</evidence>
<dbReference type="Gene3D" id="3.90.1170.20">
    <property type="entry name" value="Quinolinate phosphoribosyl transferase, N-terminal domain"/>
    <property type="match status" value="1"/>
</dbReference>
<dbReference type="Pfam" id="PF02749">
    <property type="entry name" value="QRPTase_N"/>
    <property type="match status" value="1"/>
</dbReference>
<evidence type="ECO:0000259" key="15">
    <source>
        <dbReference type="Pfam" id="PF02749"/>
    </source>
</evidence>
<feature type="domain" description="Quinolinate phosphoribosyl transferase N-terminal" evidence="15">
    <location>
        <begin position="125"/>
        <end position="210"/>
    </location>
</feature>
<evidence type="ECO:0000256" key="4">
    <source>
        <dbReference type="ARBA" id="ARBA00011218"/>
    </source>
</evidence>
<comment type="function">
    <text evidence="1">Involved in the catabolism of quinolinic acid (QA).</text>
</comment>
<dbReference type="Pfam" id="PF01729">
    <property type="entry name" value="QRPTase_C"/>
    <property type="match status" value="1"/>
</dbReference>
<evidence type="ECO:0000259" key="14">
    <source>
        <dbReference type="Pfam" id="PF01729"/>
    </source>
</evidence>
<dbReference type="InterPro" id="IPR004393">
    <property type="entry name" value="NadC"/>
</dbReference>
<organism evidence="16 17">
    <name type="scientific">Corynebacterium urealyticum</name>
    <dbReference type="NCBI Taxonomy" id="43771"/>
    <lineage>
        <taxon>Bacteria</taxon>
        <taxon>Bacillati</taxon>
        <taxon>Actinomycetota</taxon>
        <taxon>Actinomycetes</taxon>
        <taxon>Mycobacteriales</taxon>
        <taxon>Corynebacteriaceae</taxon>
        <taxon>Corynebacterium</taxon>
    </lineage>
</organism>
<dbReference type="GO" id="GO:0005737">
    <property type="term" value="C:cytoplasm"/>
    <property type="evidence" value="ECO:0007669"/>
    <property type="project" value="TreeGrafter"/>
</dbReference>
<evidence type="ECO:0000256" key="10">
    <source>
        <dbReference type="ARBA" id="ARBA00033102"/>
    </source>
</evidence>
<proteinExistence type="inferred from homology"/>
<dbReference type="EMBL" id="QFNY01000144">
    <property type="protein sequence ID" value="PZP00220.1"/>
    <property type="molecule type" value="Genomic_DNA"/>
</dbReference>
<evidence type="ECO:0000256" key="7">
    <source>
        <dbReference type="ARBA" id="ARBA00022642"/>
    </source>
</evidence>
<name>A0A2W5B6J1_9CORY</name>
<dbReference type="FunFam" id="3.20.20.70:FF:000030">
    <property type="entry name" value="Nicotinate-nucleotide pyrophosphorylase, carboxylating"/>
    <property type="match status" value="1"/>
</dbReference>
<feature type="domain" description="Quinolinate phosphoribosyl transferase C-terminal" evidence="14">
    <location>
        <begin position="212"/>
        <end position="383"/>
    </location>
</feature>
<dbReference type="SUPFAM" id="SSF51690">
    <property type="entry name" value="Nicotinate/Quinolinate PRTase C-terminal domain-like"/>
    <property type="match status" value="1"/>
</dbReference>
<evidence type="ECO:0000313" key="16">
    <source>
        <dbReference type="EMBL" id="PZP00220.1"/>
    </source>
</evidence>
<dbReference type="SUPFAM" id="SSF54675">
    <property type="entry name" value="Nicotinate/Quinolinate PRTase N-terminal domain-like"/>
    <property type="match status" value="1"/>
</dbReference>
<reference evidence="16 17" key="1">
    <citation type="submission" date="2017-11" db="EMBL/GenBank/DDBJ databases">
        <title>Infants hospitalized years apart are colonized by the same room-sourced microbial strains.</title>
        <authorList>
            <person name="Brooks B."/>
            <person name="Olm M.R."/>
            <person name="Firek B.A."/>
            <person name="Baker R."/>
            <person name="Thomas B.C."/>
            <person name="Morowitz M.J."/>
            <person name="Banfield J.F."/>
        </authorList>
    </citation>
    <scope>NUCLEOTIDE SEQUENCE [LARGE SCALE GENOMIC DNA]</scope>
    <source>
        <strain evidence="16">S2_012_000_R3_87</strain>
    </source>
</reference>
<dbReference type="InterPro" id="IPR002638">
    <property type="entry name" value="Quinolinate_PRibosylTrfase_C"/>
</dbReference>
<dbReference type="EC" id="2.4.2.19" evidence="5"/>
<evidence type="ECO:0000256" key="6">
    <source>
        <dbReference type="ARBA" id="ARBA00020990"/>
    </source>
</evidence>
<dbReference type="Gene3D" id="3.20.20.70">
    <property type="entry name" value="Aldolase class I"/>
    <property type="match status" value="1"/>
</dbReference>
<comment type="similarity">
    <text evidence="3">Belongs to the NadC/ModD family.</text>
</comment>
<evidence type="ECO:0000313" key="17">
    <source>
        <dbReference type="Proteomes" id="UP000249451"/>
    </source>
</evidence>
<dbReference type="CDD" id="cd01572">
    <property type="entry name" value="QPRTase"/>
    <property type="match status" value="1"/>
</dbReference>
<dbReference type="UniPathway" id="UPA00253">
    <property type="reaction ID" value="UER00331"/>
</dbReference>
<evidence type="ECO:0000256" key="3">
    <source>
        <dbReference type="ARBA" id="ARBA00009400"/>
    </source>
</evidence>
<comment type="caution">
    <text evidence="16">The sequence shown here is derived from an EMBL/GenBank/DDBJ whole genome shotgun (WGS) entry which is preliminary data.</text>
</comment>